<feature type="binding site" evidence="10">
    <location>
        <position position="192"/>
    </location>
    <ligand>
        <name>UDP-N-acetyl-alpha-D-glucosamine</name>
        <dbReference type="ChEBI" id="CHEBI:57705"/>
    </ligand>
</feature>
<dbReference type="AlphaFoldDB" id="A0A3S7JAG2"/>
<comment type="caution">
    <text evidence="10">Lacks conserved residue(s) required for the propagation of feature annotation.</text>
</comment>
<evidence type="ECO:0000256" key="10">
    <source>
        <dbReference type="HAMAP-Rule" id="MF_00033"/>
    </source>
</evidence>
<organism evidence="14 15">
    <name type="scientific">Candidatus Kinetoplastidibacterium kentomonadis</name>
    <dbReference type="NCBI Taxonomy" id="1576550"/>
    <lineage>
        <taxon>Bacteria</taxon>
        <taxon>Pseudomonadati</taxon>
        <taxon>Pseudomonadota</taxon>
        <taxon>Betaproteobacteria</taxon>
        <taxon>Candidatus Kinetoplastidibacterium</taxon>
    </lineage>
</organism>
<comment type="similarity">
    <text evidence="10">Belongs to the glycosyltransferase 28 family. MurG subfamily.</text>
</comment>
<comment type="subcellular location">
    <subcellularLocation>
        <location evidence="10">Cell membrane</location>
        <topology evidence="10">Peripheral membrane protein</topology>
        <orientation evidence="10">Cytoplasmic side</orientation>
    </subcellularLocation>
</comment>
<feature type="domain" description="Glycosyl transferase family 28 C-terminal" evidence="13">
    <location>
        <begin position="186"/>
        <end position="338"/>
    </location>
</feature>
<dbReference type="GO" id="GO:0071555">
    <property type="term" value="P:cell wall organization"/>
    <property type="evidence" value="ECO:0007669"/>
    <property type="project" value="UniProtKB-KW"/>
</dbReference>
<evidence type="ECO:0000313" key="15">
    <source>
        <dbReference type="Proteomes" id="UP000266796"/>
    </source>
</evidence>
<keyword evidence="11" id="KW-1133">Transmembrane helix</keyword>
<dbReference type="GO" id="GO:0005975">
    <property type="term" value="P:carbohydrate metabolic process"/>
    <property type="evidence" value="ECO:0007669"/>
    <property type="project" value="InterPro"/>
</dbReference>
<dbReference type="GO" id="GO:0051301">
    <property type="term" value="P:cell division"/>
    <property type="evidence" value="ECO:0007669"/>
    <property type="project" value="UniProtKB-KW"/>
</dbReference>
<dbReference type="UniPathway" id="UPA00219"/>
<gene>
    <name evidence="10 14" type="primary">murG</name>
    <name evidence="14" type="ORF">CKSOR_00553</name>
</gene>
<feature type="binding site" evidence="10">
    <location>
        <begin position="14"/>
        <end position="16"/>
    </location>
    <ligand>
        <name>UDP-N-acetyl-alpha-D-glucosamine</name>
        <dbReference type="ChEBI" id="CHEBI:57705"/>
    </ligand>
</feature>
<evidence type="ECO:0000256" key="6">
    <source>
        <dbReference type="ARBA" id="ARBA00022984"/>
    </source>
</evidence>
<feature type="binding site" evidence="10">
    <location>
        <position position="164"/>
    </location>
    <ligand>
        <name>UDP-N-acetyl-alpha-D-glucosamine</name>
        <dbReference type="ChEBI" id="CHEBI:57705"/>
    </ligand>
</feature>
<keyword evidence="9 10" id="KW-0961">Cell wall biogenesis/degradation</keyword>
<dbReference type="RefSeq" id="WP_108674059.1">
    <property type="nucleotide sequence ID" value="NZ_CP025628.1"/>
</dbReference>
<keyword evidence="6 10" id="KW-0573">Peptidoglycan synthesis</keyword>
<evidence type="ECO:0000256" key="8">
    <source>
        <dbReference type="ARBA" id="ARBA00023306"/>
    </source>
</evidence>
<dbReference type="GO" id="GO:0008360">
    <property type="term" value="P:regulation of cell shape"/>
    <property type="evidence" value="ECO:0007669"/>
    <property type="project" value="UniProtKB-KW"/>
</dbReference>
<evidence type="ECO:0000259" key="12">
    <source>
        <dbReference type="Pfam" id="PF03033"/>
    </source>
</evidence>
<dbReference type="GO" id="GO:0051991">
    <property type="term" value="F:UDP-N-acetyl-D-glucosamine:N-acetylmuramoyl-L-alanyl-D-glutamyl-meso-2,6-diaminopimelyl-D-alanyl-D-alanine-diphosphoundecaprenol 4-beta-N-acetylglucosaminlytransferase activity"/>
    <property type="evidence" value="ECO:0007669"/>
    <property type="project" value="RHEA"/>
</dbReference>
<comment type="function">
    <text evidence="10">Cell wall formation. Catalyzes the transfer of a GlcNAc subunit on undecaprenyl-pyrophosphoryl-MurNAc-pentapeptide (lipid intermediate I) to form undecaprenyl-pyrophosphoryl-MurNAc-(pentapeptide)GlcNAc (lipid intermediate II).</text>
</comment>
<dbReference type="EMBL" id="CP025628">
    <property type="protein sequence ID" value="AWD32659.1"/>
    <property type="molecule type" value="Genomic_DNA"/>
</dbReference>
<feature type="transmembrane region" description="Helical" evidence="11">
    <location>
        <begin position="7"/>
        <end position="29"/>
    </location>
</feature>
<keyword evidence="5 10" id="KW-0133">Cell shape</keyword>
<reference evidence="14 15" key="1">
    <citation type="journal article" date="2018" name="Parasitology">
        <title>The reduced genome of Candidatus Kinetoplastibacterium sorsogonicusi, the endosymbiont of Kentomonas sorsogonicus (Trypanosomatidae): loss of the haem-synthesis pathway.</title>
        <authorList>
            <person name="Silva F.M."/>
            <person name="Kostygov A.Y."/>
            <person name="Spodareva V.V."/>
            <person name="Butenko A."/>
            <person name="Tossou R."/>
            <person name="Lukes J."/>
            <person name="Yurchenko V."/>
            <person name="Alves J.M.P."/>
        </authorList>
    </citation>
    <scope>NUCLEOTIDE SEQUENCE [LARGE SCALE GENOMIC DNA]</scope>
    <source>
        <strain evidence="14 15">MF-08</strain>
    </source>
</reference>
<dbReference type="HAMAP" id="MF_00033">
    <property type="entry name" value="MurG"/>
    <property type="match status" value="1"/>
</dbReference>
<dbReference type="Proteomes" id="UP000266796">
    <property type="component" value="Chromosome"/>
</dbReference>
<evidence type="ECO:0000256" key="9">
    <source>
        <dbReference type="ARBA" id="ARBA00023316"/>
    </source>
</evidence>
<feature type="domain" description="Glycosyltransferase family 28 N-terminal" evidence="12">
    <location>
        <begin position="7"/>
        <end position="143"/>
    </location>
</feature>
<feature type="binding site" evidence="10">
    <location>
        <position position="246"/>
    </location>
    <ligand>
        <name>UDP-N-acetyl-alpha-D-glucosamine</name>
        <dbReference type="ChEBI" id="CHEBI:57705"/>
    </ligand>
</feature>
<keyword evidence="3 10" id="KW-0328">Glycosyltransferase</keyword>
<keyword evidence="4 10" id="KW-0808">Transferase</keyword>
<feature type="transmembrane region" description="Helical" evidence="11">
    <location>
        <begin position="74"/>
        <end position="92"/>
    </location>
</feature>
<dbReference type="NCBIfam" id="TIGR01133">
    <property type="entry name" value="murG"/>
    <property type="match status" value="1"/>
</dbReference>
<keyword evidence="11" id="KW-0812">Transmembrane</keyword>
<dbReference type="InterPro" id="IPR007235">
    <property type="entry name" value="Glyco_trans_28_C"/>
</dbReference>
<protein>
    <recommendedName>
        <fullName evidence="10">UDP-N-acetylglucosamine--N-acetylmuramyl-(pentapeptide) pyrophosphoryl-undecaprenol N-acetylglucosamine transferase</fullName>
        <ecNumber evidence="10">2.4.1.227</ecNumber>
    </recommendedName>
    <alternativeName>
        <fullName evidence="10">Undecaprenyl-PP-MurNAc-pentapeptide-UDPGlcNAc GlcNAc transferase</fullName>
    </alternativeName>
</protein>
<evidence type="ECO:0000256" key="2">
    <source>
        <dbReference type="ARBA" id="ARBA00022618"/>
    </source>
</evidence>
<dbReference type="SUPFAM" id="SSF53756">
    <property type="entry name" value="UDP-Glycosyltransferase/glycogen phosphorylase"/>
    <property type="match status" value="1"/>
</dbReference>
<dbReference type="KEGG" id="kso:CKSOR_00553"/>
<dbReference type="GO" id="GO:0050511">
    <property type="term" value="F:undecaprenyldiphospho-muramoylpentapeptide beta-N-acetylglucosaminyltransferase activity"/>
    <property type="evidence" value="ECO:0007669"/>
    <property type="project" value="UniProtKB-UniRule"/>
</dbReference>
<feature type="binding site" evidence="10">
    <location>
        <position position="291"/>
    </location>
    <ligand>
        <name>UDP-N-acetyl-alpha-D-glucosamine</name>
        <dbReference type="ChEBI" id="CHEBI:57705"/>
    </ligand>
</feature>
<feature type="transmembrane region" description="Helical" evidence="11">
    <location>
        <begin position="99"/>
        <end position="119"/>
    </location>
</feature>
<evidence type="ECO:0000259" key="13">
    <source>
        <dbReference type="Pfam" id="PF04101"/>
    </source>
</evidence>
<dbReference type="GO" id="GO:0009252">
    <property type="term" value="P:peptidoglycan biosynthetic process"/>
    <property type="evidence" value="ECO:0007669"/>
    <property type="project" value="UniProtKB-UniRule"/>
</dbReference>
<evidence type="ECO:0000256" key="4">
    <source>
        <dbReference type="ARBA" id="ARBA00022679"/>
    </source>
</evidence>
<evidence type="ECO:0000256" key="1">
    <source>
        <dbReference type="ARBA" id="ARBA00022475"/>
    </source>
</evidence>
<keyword evidence="15" id="KW-1185">Reference proteome</keyword>
<dbReference type="PANTHER" id="PTHR21015:SF22">
    <property type="entry name" value="GLYCOSYLTRANSFERASE"/>
    <property type="match status" value="1"/>
</dbReference>
<dbReference type="CDD" id="cd03785">
    <property type="entry name" value="GT28_MurG"/>
    <property type="match status" value="1"/>
</dbReference>
<sequence>MIKNKKIIISAGGTGGHIMPGITIANLLMKSNWEVIWVGNSNNMEAFLVPKHGIKFYSINCIGLKRNKFQLIEFLKFIFTLLKSFFISFKLIKKFKPDIVLGFGGYVSFPCSFIAYLMGYKVILHEQNIIPGYANKVLAKFIKYKFSGFPNVFKDSYYIGNPIRDDILLYNDPLKRYSNRTGPLKILVLGGSLGAQTLNILIPKALSLINFNIRPIVTHQSGLVHIDSLKNIYSQYNVRATCIPFIEDIAYQMSENDLIICRSGGMTIAEICAIGVATLFVPFPYAADNHQLENAKFLEQNNVAWLKEEKDLNPKNLSLWLKDLDRKKLQNMAINIQKYSKPMASKNLADFCELLKDNINEK</sequence>
<name>A0A3S7JAG2_9PROT</name>
<dbReference type="GO" id="GO:0005886">
    <property type="term" value="C:plasma membrane"/>
    <property type="evidence" value="ECO:0007669"/>
    <property type="project" value="UniProtKB-SubCell"/>
</dbReference>
<comment type="catalytic activity">
    <reaction evidence="10">
        <text>di-trans,octa-cis-undecaprenyl diphospho-N-acetyl-alpha-D-muramoyl-L-alanyl-D-glutamyl-meso-2,6-diaminopimeloyl-D-alanyl-D-alanine + UDP-N-acetyl-alpha-D-glucosamine = di-trans,octa-cis-undecaprenyl diphospho-[N-acetyl-alpha-D-glucosaminyl-(1-&gt;4)]-N-acetyl-alpha-D-muramoyl-L-alanyl-D-glutamyl-meso-2,6-diaminopimeloyl-D-alanyl-D-alanine + UDP + H(+)</text>
        <dbReference type="Rhea" id="RHEA:31227"/>
        <dbReference type="ChEBI" id="CHEBI:15378"/>
        <dbReference type="ChEBI" id="CHEBI:57705"/>
        <dbReference type="ChEBI" id="CHEBI:58223"/>
        <dbReference type="ChEBI" id="CHEBI:61387"/>
        <dbReference type="ChEBI" id="CHEBI:61388"/>
        <dbReference type="EC" id="2.4.1.227"/>
    </reaction>
</comment>
<dbReference type="Gene3D" id="3.40.50.2000">
    <property type="entry name" value="Glycogen Phosphorylase B"/>
    <property type="match status" value="2"/>
</dbReference>
<dbReference type="Pfam" id="PF03033">
    <property type="entry name" value="Glyco_transf_28"/>
    <property type="match status" value="1"/>
</dbReference>
<dbReference type="Pfam" id="PF04101">
    <property type="entry name" value="Glyco_tran_28_C"/>
    <property type="match status" value="1"/>
</dbReference>
<accession>A0A3S7JAG2</accession>
<dbReference type="OrthoDB" id="9808936at2"/>
<dbReference type="EC" id="2.4.1.227" evidence="10"/>
<dbReference type="InterPro" id="IPR004276">
    <property type="entry name" value="GlycoTrans_28_N"/>
</dbReference>
<evidence type="ECO:0000256" key="3">
    <source>
        <dbReference type="ARBA" id="ARBA00022676"/>
    </source>
</evidence>
<evidence type="ECO:0000256" key="5">
    <source>
        <dbReference type="ARBA" id="ARBA00022960"/>
    </source>
</evidence>
<proteinExistence type="inferred from homology"/>
<comment type="pathway">
    <text evidence="10">Cell wall biogenesis; peptidoglycan biosynthesis.</text>
</comment>
<keyword evidence="7 10" id="KW-0472">Membrane</keyword>
<evidence type="ECO:0000256" key="7">
    <source>
        <dbReference type="ARBA" id="ARBA00023136"/>
    </source>
</evidence>
<dbReference type="PANTHER" id="PTHR21015">
    <property type="entry name" value="UDP-N-ACETYLGLUCOSAMINE--N-ACETYLMURAMYL-(PENTAPEPTIDE) PYROPHOSPHORYL-UNDECAPRENOL N-ACETYLGLUCOSAMINE TRANSFERASE 1"/>
    <property type="match status" value="1"/>
</dbReference>
<keyword evidence="1 10" id="KW-1003">Cell membrane</keyword>
<feature type="binding site" evidence="10">
    <location>
        <position position="128"/>
    </location>
    <ligand>
        <name>UDP-N-acetyl-alpha-D-glucosamine</name>
        <dbReference type="ChEBI" id="CHEBI:57705"/>
    </ligand>
</feature>
<evidence type="ECO:0000313" key="14">
    <source>
        <dbReference type="EMBL" id="AWD32659.1"/>
    </source>
</evidence>
<evidence type="ECO:0000256" key="11">
    <source>
        <dbReference type="SAM" id="Phobius"/>
    </source>
</evidence>
<dbReference type="InterPro" id="IPR006009">
    <property type="entry name" value="GlcNAc_MurG"/>
</dbReference>
<keyword evidence="2 10" id="KW-0132">Cell division</keyword>
<keyword evidence="8 10" id="KW-0131">Cell cycle</keyword>